<organism evidence="1 2">
    <name type="scientific">Frankia alni (strain DSM 45986 / CECT 9034 / ACN14a)</name>
    <dbReference type="NCBI Taxonomy" id="326424"/>
    <lineage>
        <taxon>Bacteria</taxon>
        <taxon>Bacillati</taxon>
        <taxon>Actinomycetota</taxon>
        <taxon>Actinomycetes</taxon>
        <taxon>Frankiales</taxon>
        <taxon>Frankiaceae</taxon>
        <taxon>Frankia</taxon>
    </lineage>
</organism>
<sequence>MRAMASPTPRIPRHIPVDAAARHGSLRIADYQIGDHRVWAATDDLGVVALAGTREELQQALEEFPQ</sequence>
<dbReference type="KEGG" id="fal:FRAAL3469"/>
<gene>
    <name evidence="1" type="ordered locus">FRAAL3469</name>
</gene>
<protein>
    <submittedName>
        <fullName evidence="1">Uncharacterized protein</fullName>
    </submittedName>
</protein>
<keyword evidence="2" id="KW-1185">Reference proteome</keyword>
<evidence type="ECO:0000313" key="2">
    <source>
        <dbReference type="Proteomes" id="UP000000657"/>
    </source>
</evidence>
<name>Q0RK46_FRAAA</name>
<proteinExistence type="predicted"/>
<dbReference type="STRING" id="326424.FRAAL3469"/>
<dbReference type="AlphaFoldDB" id="Q0RK46"/>
<dbReference type="HOGENOM" id="CLU_2824825_0_0_11"/>
<evidence type="ECO:0000313" key="1">
    <source>
        <dbReference type="EMBL" id="CAJ62113.1"/>
    </source>
</evidence>
<reference evidence="1 2" key="1">
    <citation type="journal article" date="2007" name="Genome Res.">
        <title>Genome characteristics of facultatively symbiotic Frankia sp. strains reflect host range and host plant biogeography.</title>
        <authorList>
            <person name="Normand P."/>
            <person name="Lapierre P."/>
            <person name="Tisa L.S."/>
            <person name="Gogarten J.P."/>
            <person name="Alloisio N."/>
            <person name="Bagnarol E."/>
            <person name="Bassi C.A."/>
            <person name="Berry A.M."/>
            <person name="Bickhart D.M."/>
            <person name="Choisne N."/>
            <person name="Couloux A."/>
            <person name="Cournoyer B."/>
            <person name="Cruveiller S."/>
            <person name="Daubin V."/>
            <person name="Demange N."/>
            <person name="Francino M.P."/>
            <person name="Goltsman E."/>
            <person name="Huang Y."/>
            <person name="Kopp O.R."/>
            <person name="Labarre L."/>
            <person name="Lapidus A."/>
            <person name="Lavire C."/>
            <person name="Marechal J."/>
            <person name="Martinez M."/>
            <person name="Mastronunzio J.E."/>
            <person name="Mullin B.C."/>
            <person name="Niemann J."/>
            <person name="Pujic P."/>
            <person name="Rawnsley T."/>
            <person name="Rouy Z."/>
            <person name="Schenowitz C."/>
            <person name="Sellstedt A."/>
            <person name="Tavares F."/>
            <person name="Tomkins J.P."/>
            <person name="Vallenet D."/>
            <person name="Valverde C."/>
            <person name="Wall L.G."/>
            <person name="Wang Y."/>
            <person name="Medigue C."/>
            <person name="Benson D.R."/>
        </authorList>
    </citation>
    <scope>NUCLEOTIDE SEQUENCE [LARGE SCALE GENOMIC DNA]</scope>
    <source>
        <strain evidence="2">DSM 45986 / CECT 9034 / ACN14a</strain>
    </source>
</reference>
<dbReference type="EMBL" id="CT573213">
    <property type="protein sequence ID" value="CAJ62113.1"/>
    <property type="molecule type" value="Genomic_DNA"/>
</dbReference>
<accession>Q0RK46</accession>
<dbReference type="Proteomes" id="UP000000657">
    <property type="component" value="Chromosome"/>
</dbReference>